<protein>
    <recommendedName>
        <fullName evidence="3">TonB C-terminal domain-containing protein</fullName>
    </recommendedName>
</protein>
<comment type="caution">
    <text evidence="1">The sequence shown here is derived from an EMBL/GenBank/DDBJ whole genome shotgun (WGS) entry which is preliminary data.</text>
</comment>
<dbReference type="EMBL" id="JAGQDD010000001">
    <property type="protein sequence ID" value="MBQ0929328.1"/>
    <property type="molecule type" value="Genomic_DNA"/>
</dbReference>
<evidence type="ECO:0000313" key="2">
    <source>
        <dbReference type="Proteomes" id="UP000676246"/>
    </source>
</evidence>
<dbReference type="SUPFAM" id="SSF74653">
    <property type="entry name" value="TolA/TonB C-terminal domain"/>
    <property type="match status" value="1"/>
</dbReference>
<evidence type="ECO:0000313" key="1">
    <source>
        <dbReference type="EMBL" id="MBQ0929328.1"/>
    </source>
</evidence>
<sequence length="380" mass="41335">MAASATGALAATNTATNTAPGATSKAPTAQALMAEYDADVVQHIVEWTEREMLLPGSMALDPALRASVSESTQALSRRLRTMVPTWIAEERAAQRDPALRGSALTQALLLRSVNELLIGFVESTGPAHDEAWLQAALAPTACQTHEPLFYARRIAIVQAAPEEVRPALLAAEQALLARWGTTRSGLPPRPADADMLAGAQAAAQLREGLPVTAAPMTPFLARMVFARDRRPDAPDRRERCAISQWWLQTQLATPGTDRAKALQVFRYSLLPDVEELLPEQVKADTSGDSSYPRAARHFGVQGSTTVRARVDAQGQVQRAEVVARYISVPGIRGHRPLAFEALLDGAALAKMRERRFSAQPEQEVRLEFVWKLEGDERGAR</sequence>
<evidence type="ECO:0008006" key="3">
    <source>
        <dbReference type="Google" id="ProtNLM"/>
    </source>
</evidence>
<dbReference type="Gene3D" id="3.30.1150.10">
    <property type="match status" value="1"/>
</dbReference>
<reference evidence="1 2" key="1">
    <citation type="submission" date="2021-04" db="EMBL/GenBank/DDBJ databases">
        <title>The genome sequence of Ideonella sp. 3Y2.</title>
        <authorList>
            <person name="Liu Y."/>
        </authorList>
    </citation>
    <scope>NUCLEOTIDE SEQUENCE [LARGE SCALE GENOMIC DNA]</scope>
    <source>
        <strain evidence="1 2">3Y2</strain>
    </source>
</reference>
<dbReference type="RefSeq" id="WP_210851578.1">
    <property type="nucleotide sequence ID" value="NZ_JAGQDD010000001.1"/>
</dbReference>
<organism evidence="1 2">
    <name type="scientific">Ideonella alba</name>
    <dbReference type="NCBI Taxonomy" id="2824118"/>
    <lineage>
        <taxon>Bacteria</taxon>
        <taxon>Pseudomonadati</taxon>
        <taxon>Pseudomonadota</taxon>
        <taxon>Betaproteobacteria</taxon>
        <taxon>Burkholderiales</taxon>
        <taxon>Sphaerotilaceae</taxon>
        <taxon>Ideonella</taxon>
    </lineage>
</organism>
<keyword evidence="2" id="KW-1185">Reference proteome</keyword>
<accession>A0A941BFE3</accession>
<gene>
    <name evidence="1" type="ORF">KAK03_02450</name>
</gene>
<dbReference type="AlphaFoldDB" id="A0A941BFE3"/>
<dbReference type="Proteomes" id="UP000676246">
    <property type="component" value="Unassembled WGS sequence"/>
</dbReference>
<name>A0A941BFE3_9BURK</name>
<proteinExistence type="predicted"/>